<sequence length="386" mass="43337">MNRTGQRRIADQALALLEPRIITDYAQLQSFRAIEDAIHGNAQSLSWVECWRKHVNKDSFIAALFAGGQPAMMLPFEVVGSDRLRVARYPGGSHANCNFPWLNFSQTVSVDRAGLEKLVAAIRQARPDIDTLSLTRQLPQLAGVDNPLLRLRSRPNPNPVLAASLYSGFETVLERSNAKRKLKKHRQHGRRYEDAGGWRIYSPQTRKEAEQTLDVFFALKAHRFEQMGISDPFAGTDVRAFFKDLFGKDAGRQNAATQLQVLEVGGIIRSLMGKTIAKPGPSVEFSAIANDELVSASPGEFLFYEDIKNSCGTGYEIYNFGIGDEPYKREWCDIETVIYDTIMPLSTTGKIFTVLDSIKTHAVASIKSNPRLWQATKDLRRKFARR</sequence>
<dbReference type="Pfam" id="PF13480">
    <property type="entry name" value="Acetyltransf_6"/>
    <property type="match status" value="1"/>
</dbReference>
<dbReference type="EC" id="2.3.1.-" evidence="2"/>
<protein>
    <submittedName>
        <fullName evidence="2">GNAT family N-acetyltransferase</fullName>
        <ecNumber evidence="2">2.3.1.-</ecNumber>
    </submittedName>
</protein>
<evidence type="ECO:0000313" key="3">
    <source>
        <dbReference type="Proteomes" id="UP000752297"/>
    </source>
</evidence>
<evidence type="ECO:0000259" key="1">
    <source>
        <dbReference type="Pfam" id="PF13480"/>
    </source>
</evidence>
<accession>A0A949USM1</accession>
<dbReference type="GO" id="GO:0016746">
    <property type="term" value="F:acyltransferase activity"/>
    <property type="evidence" value="ECO:0007669"/>
    <property type="project" value="UniProtKB-KW"/>
</dbReference>
<keyword evidence="2" id="KW-0808">Transferase</keyword>
<keyword evidence="2" id="KW-0012">Acyltransferase</keyword>
<organism evidence="2 3">
    <name type="scientific">Falsochrobactrum tianjinense</name>
    <dbReference type="NCBI Taxonomy" id="2706015"/>
    <lineage>
        <taxon>Bacteria</taxon>
        <taxon>Pseudomonadati</taxon>
        <taxon>Pseudomonadota</taxon>
        <taxon>Alphaproteobacteria</taxon>
        <taxon>Hyphomicrobiales</taxon>
        <taxon>Brucellaceae</taxon>
        <taxon>Falsochrobactrum</taxon>
    </lineage>
</organism>
<feature type="domain" description="BioF2-like acetyltransferase" evidence="1">
    <location>
        <begin position="180"/>
        <end position="329"/>
    </location>
</feature>
<comment type="caution">
    <text evidence="2">The sequence shown here is derived from an EMBL/GenBank/DDBJ whole genome shotgun (WGS) entry which is preliminary data.</text>
</comment>
<dbReference type="RefSeq" id="WP_217676762.1">
    <property type="nucleotide sequence ID" value="NZ_JAHRVA010000001.1"/>
</dbReference>
<keyword evidence="3" id="KW-1185">Reference proteome</keyword>
<reference evidence="2 3" key="1">
    <citation type="submission" date="2021-06" db="EMBL/GenBank/DDBJ databases">
        <title>Falsochrobactrum tianjin sp.nov., a new petroleum-degrading bacteria isolated from oily soils.</title>
        <authorList>
            <person name="Chen G."/>
            <person name="Chen H."/>
            <person name="Tian J."/>
            <person name="Qing J."/>
            <person name="Zhong L."/>
            <person name="Ma W."/>
            <person name="Song Y."/>
            <person name="Cui X."/>
            <person name="Yan B."/>
        </authorList>
    </citation>
    <scope>NUCLEOTIDE SEQUENCE [LARGE SCALE GENOMIC DNA]</scope>
    <source>
        <strain evidence="2 3">TDYN1</strain>
    </source>
</reference>
<dbReference type="Proteomes" id="UP000752297">
    <property type="component" value="Unassembled WGS sequence"/>
</dbReference>
<proteinExistence type="predicted"/>
<gene>
    <name evidence="2" type="ORF">KUG47_04710</name>
</gene>
<dbReference type="InterPro" id="IPR038740">
    <property type="entry name" value="BioF2-like_GNAT_dom"/>
</dbReference>
<name>A0A949USM1_9HYPH</name>
<dbReference type="EMBL" id="JAHRVA010000001">
    <property type="protein sequence ID" value="MBV2142799.1"/>
    <property type="molecule type" value="Genomic_DNA"/>
</dbReference>
<evidence type="ECO:0000313" key="2">
    <source>
        <dbReference type="EMBL" id="MBV2142799.1"/>
    </source>
</evidence>
<dbReference type="AlphaFoldDB" id="A0A949USM1"/>